<evidence type="ECO:0000313" key="3">
    <source>
        <dbReference type="Proteomes" id="UP000232922"/>
    </source>
</evidence>
<organism evidence="2 3">
    <name type="scientific">Heliothis virescens ascovirus 3f</name>
    <dbReference type="NCBI Taxonomy" id="328614"/>
    <lineage>
        <taxon>Viruses</taxon>
        <taxon>Varidnaviria</taxon>
        <taxon>Bamfordvirae</taxon>
        <taxon>Nucleocytoviricota</taxon>
        <taxon>Megaviricetes</taxon>
        <taxon>Pimascovirales</taxon>
        <taxon>Pimascovirales incertae sedis</taxon>
        <taxon>Ascoviridae</taxon>
        <taxon>Ascovirus</taxon>
        <taxon>Ascovirus hvav3a</taxon>
    </lineage>
</organism>
<dbReference type="RefSeq" id="YP_009701595.1">
    <property type="nucleotide sequence ID" value="NC_044938.1"/>
</dbReference>
<dbReference type="GeneID" id="41900731"/>
<protein>
    <submittedName>
        <fullName evidence="2">Bro16</fullName>
    </submittedName>
</protein>
<evidence type="ECO:0000259" key="1">
    <source>
        <dbReference type="PROSITE" id="PS51750"/>
    </source>
</evidence>
<evidence type="ECO:0000313" key="2">
    <source>
        <dbReference type="EMBL" id="AJP09095.1"/>
    </source>
</evidence>
<reference evidence="3" key="1">
    <citation type="submission" date="2014-04" db="EMBL/GenBank/DDBJ databases">
        <authorList>
            <person name="Wei Y."/>
            <person name="Huang G."/>
            <person name="Cheng X."/>
        </authorList>
    </citation>
    <scope>NUCLEOTIDE SEQUENCE [LARGE SCALE GENOMIC DNA]</scope>
</reference>
<dbReference type="PROSITE" id="PS51750">
    <property type="entry name" value="BRO_N"/>
    <property type="match status" value="1"/>
</dbReference>
<sequence length="227" mass="26342">MSLKRFEFPMSCSAGKFNFECWGVVLPPDGVAVKLKELAVFLGYEDVKKSYKLIPDEWKITWRNLEVKLGPSRPQLLTSSEIPSNWHPETLFVLEPGVYILLARSNKPMAKQMMRFVYETILPTIRRTGKFDIKNHNGDKSVELYDSNVAEMKVKLLEERLEHQSIVAKYDTRVAELNQTIANNNTTVSELQRNYEHQIAEYKEREYKMQLQMKDMANAANSVIYIS</sequence>
<dbReference type="Proteomes" id="UP000232922">
    <property type="component" value="Genome"/>
</dbReference>
<dbReference type="KEGG" id="vg:41900731"/>
<feature type="domain" description="Bro-N" evidence="1">
    <location>
        <begin position="1"/>
        <end position="129"/>
    </location>
</feature>
<dbReference type="Pfam" id="PF02498">
    <property type="entry name" value="Bro-N"/>
    <property type="match status" value="1"/>
</dbReference>
<proteinExistence type="predicted"/>
<accession>A0A171PVM0</accession>
<dbReference type="EMBL" id="KJ755191">
    <property type="protein sequence ID" value="AJP09095.1"/>
    <property type="molecule type" value="Genomic_DNA"/>
</dbReference>
<dbReference type="InterPro" id="IPR003497">
    <property type="entry name" value="BRO_N_domain"/>
</dbReference>
<name>A0A171PVM0_9VIRU</name>